<dbReference type="GO" id="GO:0032298">
    <property type="term" value="P:positive regulation of DNA-templated DNA replication initiation"/>
    <property type="evidence" value="ECO:0007669"/>
    <property type="project" value="TreeGrafter"/>
</dbReference>
<name>A0A4R3MGA0_9HYPH</name>
<dbReference type="NCBIfam" id="NF004347">
    <property type="entry name" value="PRK05728.1-4"/>
    <property type="match status" value="1"/>
</dbReference>
<dbReference type="OrthoDB" id="9795973at2"/>
<organism evidence="1 2">
    <name type="scientific">Tepidamorphus gemmatus</name>
    <dbReference type="NCBI Taxonomy" id="747076"/>
    <lineage>
        <taxon>Bacteria</taxon>
        <taxon>Pseudomonadati</taxon>
        <taxon>Pseudomonadota</taxon>
        <taxon>Alphaproteobacteria</taxon>
        <taxon>Hyphomicrobiales</taxon>
        <taxon>Tepidamorphaceae</taxon>
        <taxon>Tepidamorphus</taxon>
    </lineage>
</organism>
<comment type="caution">
    <text evidence="1">The sequence shown here is derived from an EMBL/GenBank/DDBJ whole genome shotgun (WGS) entry which is preliminary data.</text>
</comment>
<dbReference type="GO" id="GO:0003677">
    <property type="term" value="F:DNA binding"/>
    <property type="evidence" value="ECO:0007669"/>
    <property type="project" value="InterPro"/>
</dbReference>
<dbReference type="GO" id="GO:0003887">
    <property type="term" value="F:DNA-directed DNA polymerase activity"/>
    <property type="evidence" value="ECO:0007669"/>
    <property type="project" value="InterPro"/>
</dbReference>
<evidence type="ECO:0000313" key="2">
    <source>
        <dbReference type="Proteomes" id="UP000295678"/>
    </source>
</evidence>
<proteinExistence type="predicted"/>
<dbReference type="AlphaFoldDB" id="A0A4R3MGA0"/>
<reference evidence="1 2" key="1">
    <citation type="submission" date="2019-03" db="EMBL/GenBank/DDBJ databases">
        <title>Genomic Encyclopedia of Type Strains, Phase IV (KMG-IV): sequencing the most valuable type-strain genomes for metagenomic binning, comparative biology and taxonomic classification.</title>
        <authorList>
            <person name="Goeker M."/>
        </authorList>
    </citation>
    <scope>NUCLEOTIDE SEQUENCE [LARGE SCALE GENOMIC DNA]</scope>
    <source>
        <strain evidence="1 2">DSM 19345</strain>
    </source>
</reference>
<dbReference type="PANTHER" id="PTHR38767">
    <property type="entry name" value="DNA POLYMERASE III SUBUNIT CHI"/>
    <property type="match status" value="1"/>
</dbReference>
<keyword evidence="2" id="KW-1185">Reference proteome</keyword>
<evidence type="ECO:0000313" key="1">
    <source>
        <dbReference type="EMBL" id="TCT11369.1"/>
    </source>
</evidence>
<gene>
    <name evidence="1" type="ORF">EDC22_104126</name>
</gene>
<dbReference type="InterPro" id="IPR036768">
    <property type="entry name" value="PolIII_chi_sf"/>
</dbReference>
<dbReference type="Pfam" id="PF04364">
    <property type="entry name" value="DNA_pol3_chi"/>
    <property type="match status" value="1"/>
</dbReference>
<accession>A0A4R3MGA0</accession>
<dbReference type="EMBL" id="SMAK01000004">
    <property type="protein sequence ID" value="TCT11369.1"/>
    <property type="molecule type" value="Genomic_DNA"/>
</dbReference>
<dbReference type="GO" id="GO:0006260">
    <property type="term" value="P:DNA replication"/>
    <property type="evidence" value="ECO:0007669"/>
    <property type="project" value="InterPro"/>
</dbReference>
<protein>
    <submittedName>
        <fullName evidence="1">DNA polymerase III chi subunit</fullName>
    </submittedName>
</protein>
<dbReference type="InterPro" id="IPR007459">
    <property type="entry name" value="DNA_pol3_chi"/>
</dbReference>
<dbReference type="Gene3D" id="3.40.50.10110">
    <property type="entry name" value="DNA polymerase III subunit chi"/>
    <property type="match status" value="1"/>
</dbReference>
<dbReference type="Proteomes" id="UP000295678">
    <property type="component" value="Unassembled WGS sequence"/>
</dbReference>
<dbReference type="PANTHER" id="PTHR38767:SF1">
    <property type="entry name" value="DNA POLYMERASE III SUBUNIT CHI"/>
    <property type="match status" value="1"/>
</dbReference>
<dbReference type="RefSeq" id="WP_132806134.1">
    <property type="nucleotide sequence ID" value="NZ_SMAK01000004.1"/>
</dbReference>
<dbReference type="SUPFAM" id="SSF102400">
    <property type="entry name" value="DNA polymerase III chi subunit"/>
    <property type="match status" value="1"/>
</dbReference>
<sequence>MAEVWFYHLERRPLEAVLPSLLEKCLARGWKAVVQVGSAERLEVLDGHLWTYRKDSFLPHGTVADGDAHRQPVYLTTGPENPNEATVRFLVDRADPPDLAGYLRVVFVFDGRDAEALAEAREHWKRAKAAGHEVSYWQLSDTGRWERKV</sequence>